<protein>
    <submittedName>
        <fullName evidence="3">Uncharacterized protein</fullName>
    </submittedName>
</protein>
<dbReference type="PROSITE" id="PS51375">
    <property type="entry name" value="PPR"/>
    <property type="match status" value="3"/>
</dbReference>
<dbReference type="FunFam" id="1.25.40.10:FF:000184">
    <property type="entry name" value="Pentatricopeptide repeat-containing protein, chloroplastic"/>
    <property type="match status" value="1"/>
</dbReference>
<feature type="repeat" description="PPR" evidence="2">
    <location>
        <begin position="172"/>
        <end position="206"/>
    </location>
</feature>
<reference evidence="3 4" key="1">
    <citation type="submission" date="2019-12" db="EMBL/GenBank/DDBJ databases">
        <authorList>
            <person name="Scholz U."/>
            <person name="Mascher M."/>
            <person name="Fiebig A."/>
        </authorList>
    </citation>
    <scope>NUCLEOTIDE SEQUENCE</scope>
</reference>
<dbReference type="GO" id="GO:0003723">
    <property type="term" value="F:RNA binding"/>
    <property type="evidence" value="ECO:0007669"/>
    <property type="project" value="InterPro"/>
</dbReference>
<sequence length="516" mass="57254">MRGGSSPLPSCRALLHHCRCLEQLLQIHAQAITQGLLLHPQSFSCRILNAYSEFRRSADALRVFGQISRPDLISRTSLMKLHLQEGHPSDAADVFRQILFSGLRPDGLSVVAALSASGHMADLSLGRSLHGLIVRHDLDLETVVNNALVDMYCRSGKIGSASQVFDSMPTRDEISWSSLINGYAKQERLDVARRLFDEMPRRNAVSWTVMITAFVQGRCPIRALELFLTIVGVLSACADVGALSVGCSIHGLISKTMANSDATIGNALIDMYSKSGSVETAAVIFNGMRYRDVYTWTTMILGLAVNGDGDGALYVFSEMLGSGARPNGVTFVSVLSACSHAGLVQEGLSWFDIMRGYYSLKPQIQHFGCVVDLLSRAGRLTDAEDLIGGMEIEPDAVLWRSLLSACLVHDDRRLAEVAGKRVIGLEPDDDGVHVLLWNMYASANRWDEAREIRKTMRGRRIRKRPGRSWIELNGVVREFLVEDKAHFRQTEVYSVLEGMEKQLRSHCEQYHSWIMI</sequence>
<keyword evidence="4" id="KW-1185">Reference proteome</keyword>
<dbReference type="InterPro" id="IPR046960">
    <property type="entry name" value="PPR_At4g14850-like_plant"/>
</dbReference>
<dbReference type="AlphaFoldDB" id="A0A7I8IXG3"/>
<accession>A0A7I8IXG3</accession>
<evidence type="ECO:0000256" key="2">
    <source>
        <dbReference type="PROSITE-ProRule" id="PRU00708"/>
    </source>
</evidence>
<dbReference type="InterPro" id="IPR011990">
    <property type="entry name" value="TPR-like_helical_dom_sf"/>
</dbReference>
<evidence type="ECO:0000256" key="1">
    <source>
        <dbReference type="ARBA" id="ARBA00022737"/>
    </source>
</evidence>
<keyword evidence="1" id="KW-0677">Repeat</keyword>
<dbReference type="PANTHER" id="PTHR47926">
    <property type="entry name" value="PENTATRICOPEPTIDE REPEAT-CONTAINING PROTEIN"/>
    <property type="match status" value="1"/>
</dbReference>
<proteinExistence type="predicted"/>
<evidence type="ECO:0000313" key="3">
    <source>
        <dbReference type="EMBL" id="CAA2623134.1"/>
    </source>
</evidence>
<dbReference type="Pfam" id="PF20431">
    <property type="entry name" value="E_motif"/>
    <property type="match status" value="1"/>
</dbReference>
<feature type="repeat" description="PPR" evidence="2">
    <location>
        <begin position="292"/>
        <end position="326"/>
    </location>
</feature>
<dbReference type="GO" id="GO:0009451">
    <property type="term" value="P:RNA modification"/>
    <property type="evidence" value="ECO:0007669"/>
    <property type="project" value="InterPro"/>
</dbReference>
<dbReference type="PANTHER" id="PTHR47926:SF497">
    <property type="entry name" value="TETRATRICOPEPTIDE-LIKE HELICAL DOMAIN SUPERFAMILY"/>
    <property type="match status" value="1"/>
</dbReference>
<evidence type="ECO:0000313" key="4">
    <source>
        <dbReference type="Proteomes" id="UP001189122"/>
    </source>
</evidence>
<gene>
    <name evidence="3" type="ORF">SI7747_07009079</name>
</gene>
<dbReference type="NCBIfam" id="TIGR00756">
    <property type="entry name" value="PPR"/>
    <property type="match status" value="3"/>
</dbReference>
<dbReference type="EMBL" id="CACRZD030000007">
    <property type="protein sequence ID" value="CAA6662694.1"/>
    <property type="molecule type" value="Genomic_DNA"/>
</dbReference>
<organism evidence="3">
    <name type="scientific">Spirodela intermedia</name>
    <name type="common">Intermediate duckweed</name>
    <dbReference type="NCBI Taxonomy" id="51605"/>
    <lineage>
        <taxon>Eukaryota</taxon>
        <taxon>Viridiplantae</taxon>
        <taxon>Streptophyta</taxon>
        <taxon>Embryophyta</taxon>
        <taxon>Tracheophyta</taxon>
        <taxon>Spermatophyta</taxon>
        <taxon>Magnoliopsida</taxon>
        <taxon>Liliopsida</taxon>
        <taxon>Araceae</taxon>
        <taxon>Lemnoideae</taxon>
        <taxon>Spirodela</taxon>
    </lineage>
</organism>
<feature type="repeat" description="PPR" evidence="2">
    <location>
        <begin position="71"/>
        <end position="105"/>
    </location>
</feature>
<dbReference type="EMBL" id="LR743594">
    <property type="protein sequence ID" value="CAA2623134.1"/>
    <property type="molecule type" value="Genomic_DNA"/>
</dbReference>
<dbReference type="Gene3D" id="1.25.40.10">
    <property type="entry name" value="Tetratricopeptide repeat domain"/>
    <property type="match status" value="3"/>
</dbReference>
<dbReference type="Pfam" id="PF13041">
    <property type="entry name" value="PPR_2"/>
    <property type="match status" value="2"/>
</dbReference>
<dbReference type="Proteomes" id="UP001189122">
    <property type="component" value="Unassembled WGS sequence"/>
</dbReference>
<dbReference type="Pfam" id="PF01535">
    <property type="entry name" value="PPR"/>
    <property type="match status" value="1"/>
</dbReference>
<name>A0A7I8IXG3_SPIIN</name>
<dbReference type="InterPro" id="IPR046848">
    <property type="entry name" value="E_motif"/>
</dbReference>
<dbReference type="InterPro" id="IPR002885">
    <property type="entry name" value="PPR_rpt"/>
</dbReference>